<evidence type="ECO:0000313" key="2">
    <source>
        <dbReference type="EMBL" id="ADX68702.1"/>
    </source>
</evidence>
<protein>
    <recommendedName>
        <fullName evidence="4">DUF1684 domain-containing protein</fullName>
    </recommendedName>
</protein>
<dbReference type="SMR" id="F0P1Q5"/>
<dbReference type="OrthoDB" id="5493262at2"/>
<dbReference type="RefSeq" id="WP_013599090.1">
    <property type="nucleotide sequence ID" value="NC_015144.1"/>
</dbReference>
<dbReference type="Pfam" id="PF07920">
    <property type="entry name" value="DUF1684"/>
    <property type="match status" value="1"/>
</dbReference>
<dbReference type="HOGENOM" id="CLU_090976_1_0_10"/>
<dbReference type="STRING" id="865938.Weevi_2026"/>
<sequence length="205" mass="23457">MKIIKPLIIIILSLFSCSISSTQKASYEKTITDYQAELNAYYFNSIKPLKRSENIKFSGIDFFPIQEKYRVKANFIYTPNGEIVKFPTSDKKTQTYKKYGIVNFQIDKQALSLTLYQFYPVNNKNKHSLFLPFTDETSGDTTYGGGRYLNINSKEINKETNTIFIDFNKAYNPLCAYSTNFSCPIPPADNFLPIEINAGANYSIL</sequence>
<keyword evidence="3" id="KW-1185">Reference proteome</keyword>
<evidence type="ECO:0000313" key="3">
    <source>
        <dbReference type="Proteomes" id="UP000008641"/>
    </source>
</evidence>
<keyword evidence="1" id="KW-0732">Signal</keyword>
<dbReference type="PROSITE" id="PS51257">
    <property type="entry name" value="PROKAR_LIPOPROTEIN"/>
    <property type="match status" value="1"/>
</dbReference>
<dbReference type="Proteomes" id="UP000008641">
    <property type="component" value="Chromosome"/>
</dbReference>
<dbReference type="AlphaFoldDB" id="F0P1Q5"/>
<dbReference type="InterPro" id="IPR012467">
    <property type="entry name" value="DUF1684"/>
</dbReference>
<accession>F0P1Q5</accession>
<proteinExistence type="predicted"/>
<name>F0P1Q5_WEEVC</name>
<reference evidence="3" key="2">
    <citation type="journal article" date="2011" name="Stand. Genomic Sci.">
        <title>Complete genome sequence of Weeksella virosa type strain (9751T).</title>
        <authorList>
            <person name="Lang E."/>
            <person name="Teshima H."/>
            <person name="Lucas S."/>
            <person name="Lapidus A."/>
            <person name="Hammon N."/>
            <person name="Deshpande S."/>
            <person name="Nolan M."/>
            <person name="Cheng J."/>
            <person name="Pitluck S."/>
            <person name="Liolios K."/>
            <person name="Pagani I."/>
            <person name="Mikhailova N."/>
            <person name="Ivanova N."/>
            <person name="Mavromatis K."/>
            <person name="Pati A."/>
            <person name="Tapia R."/>
            <person name="Han C."/>
            <person name="Goodwin L."/>
            <person name="Chen A."/>
            <person name="Palaniappan K."/>
            <person name="Land M."/>
            <person name="Hauser L."/>
            <person name="Chang Y."/>
            <person name="Jeffries C."/>
            <person name="Brambilla E."/>
            <person name="Kopitz M."/>
            <person name="Rohde M."/>
            <person name="Goker M."/>
            <person name="Tindall B."/>
            <person name="Detter J."/>
            <person name="Woyke T."/>
            <person name="Bristow J."/>
            <person name="Eisen J."/>
            <person name="Markowitz V."/>
            <person name="Hugenholtz P."/>
            <person name="Klenk H."/>
            <person name="Kyrpides N."/>
        </authorList>
    </citation>
    <scope>NUCLEOTIDE SEQUENCE [LARGE SCALE GENOMIC DNA]</scope>
    <source>
        <strain evidence="3">ATCC 43766 / DSM 16922 / JCM 21250 / NBRC 16016 / NCTC 11634 / CL345/78</strain>
    </source>
</reference>
<feature type="signal peptide" evidence="1">
    <location>
        <begin position="1"/>
        <end position="25"/>
    </location>
</feature>
<dbReference type="PANTHER" id="PTHR41913:SF1">
    <property type="entry name" value="DUF1684 DOMAIN-CONTAINING PROTEIN"/>
    <property type="match status" value="1"/>
</dbReference>
<dbReference type="PANTHER" id="PTHR41913">
    <property type="entry name" value="DUF1684 DOMAIN-CONTAINING PROTEIN"/>
    <property type="match status" value="1"/>
</dbReference>
<dbReference type="eggNOG" id="COG3358">
    <property type="taxonomic scope" value="Bacteria"/>
</dbReference>
<evidence type="ECO:0000256" key="1">
    <source>
        <dbReference type="SAM" id="SignalP"/>
    </source>
</evidence>
<organism evidence="2 3">
    <name type="scientific">Weeksella virosa (strain ATCC 43766 / DSM 16922 / JCM 21250 / CCUG 30538 / CDC 9751 / IAM 14551 / NBRC 16016 / NCTC 11634 / CL345/78)</name>
    <dbReference type="NCBI Taxonomy" id="865938"/>
    <lineage>
        <taxon>Bacteria</taxon>
        <taxon>Pseudomonadati</taxon>
        <taxon>Bacteroidota</taxon>
        <taxon>Flavobacteriia</taxon>
        <taxon>Flavobacteriales</taxon>
        <taxon>Weeksellaceae</taxon>
        <taxon>Weeksella</taxon>
    </lineage>
</organism>
<dbReference type="EMBL" id="CP002455">
    <property type="protein sequence ID" value="ADX68702.1"/>
    <property type="molecule type" value="Genomic_DNA"/>
</dbReference>
<dbReference type="KEGG" id="wvi:Weevi_2026"/>
<reference evidence="2 3" key="1">
    <citation type="journal article" date="2011" name="Stand. Genomic Sci.">
        <title>Complete genome sequence of Weeksella virosa type strain (9751).</title>
        <authorList>
            <person name="Lang E."/>
            <person name="Teshima H."/>
            <person name="Lucas S."/>
            <person name="Lapidus A."/>
            <person name="Hammon N."/>
            <person name="Deshpande S."/>
            <person name="Nolan M."/>
            <person name="Cheng J.F."/>
            <person name="Pitluck S."/>
            <person name="Liolios K."/>
            <person name="Pagani I."/>
            <person name="Mikhailova N."/>
            <person name="Ivanova N."/>
            <person name="Mavromatis K."/>
            <person name="Pati A."/>
            <person name="Tapia R."/>
            <person name="Han C."/>
            <person name="Goodwin L."/>
            <person name="Chen A."/>
            <person name="Palaniappan K."/>
            <person name="Land M."/>
            <person name="Hauser L."/>
            <person name="Chang Y.J."/>
            <person name="Jeffries C.D."/>
            <person name="Brambilla E.M."/>
            <person name="Kopitz M."/>
            <person name="Rohde M."/>
            <person name="Goker M."/>
            <person name="Tindall B.J."/>
            <person name="Detter J.C."/>
            <person name="Woyke T."/>
            <person name="Bristow J."/>
            <person name="Eisen J.A."/>
            <person name="Markowitz V."/>
            <person name="Hugenholtz P."/>
            <person name="Klenk H.P."/>
            <person name="Kyrpides N.C."/>
        </authorList>
    </citation>
    <scope>NUCLEOTIDE SEQUENCE [LARGE SCALE GENOMIC DNA]</scope>
    <source>
        <strain evidence="3">ATCC 43766 / DSM 16922 / JCM 21250 / NBRC 16016 / NCTC 11634 / CL345/78</strain>
    </source>
</reference>
<gene>
    <name evidence="2" type="ordered locus">Weevi_2026</name>
</gene>
<evidence type="ECO:0008006" key="4">
    <source>
        <dbReference type="Google" id="ProtNLM"/>
    </source>
</evidence>
<feature type="chain" id="PRO_5003254323" description="DUF1684 domain-containing protein" evidence="1">
    <location>
        <begin position="26"/>
        <end position="205"/>
    </location>
</feature>